<dbReference type="PRINTS" id="PR00260">
    <property type="entry name" value="CHEMTRNSDUCR"/>
</dbReference>
<gene>
    <name evidence="7" type="ORF">SAMN04488056_10274</name>
</gene>
<keyword evidence="5" id="KW-1133">Transmembrane helix</keyword>
<dbReference type="Gene3D" id="6.10.340.10">
    <property type="match status" value="1"/>
</dbReference>
<dbReference type="PROSITE" id="PS50111">
    <property type="entry name" value="CHEMOTAXIS_TRANSDUC_2"/>
    <property type="match status" value="1"/>
</dbReference>
<feature type="compositionally biased region" description="Low complexity" evidence="4">
    <location>
        <begin position="430"/>
        <end position="439"/>
    </location>
</feature>
<organism evidence="7 8">
    <name type="scientific">Cohaesibacter marisflavi</name>
    <dbReference type="NCBI Taxonomy" id="655353"/>
    <lineage>
        <taxon>Bacteria</taxon>
        <taxon>Pseudomonadati</taxon>
        <taxon>Pseudomonadota</taxon>
        <taxon>Alphaproteobacteria</taxon>
        <taxon>Hyphomicrobiales</taxon>
        <taxon>Cohaesibacteraceae</taxon>
    </lineage>
</organism>
<dbReference type="Gene3D" id="1.10.287.950">
    <property type="entry name" value="Methyl-accepting chemotaxis protein"/>
    <property type="match status" value="1"/>
</dbReference>
<dbReference type="STRING" id="655353.SAMN04488056_10274"/>
<evidence type="ECO:0000256" key="2">
    <source>
        <dbReference type="ARBA" id="ARBA00029447"/>
    </source>
</evidence>
<dbReference type="GO" id="GO:0007165">
    <property type="term" value="P:signal transduction"/>
    <property type="evidence" value="ECO:0007669"/>
    <property type="project" value="UniProtKB-KW"/>
</dbReference>
<dbReference type="Pfam" id="PF08376">
    <property type="entry name" value="NIT"/>
    <property type="match status" value="1"/>
</dbReference>
<dbReference type="GO" id="GO:0006935">
    <property type="term" value="P:chemotaxis"/>
    <property type="evidence" value="ECO:0007669"/>
    <property type="project" value="InterPro"/>
</dbReference>
<dbReference type="OrthoDB" id="8320983at2"/>
<dbReference type="SUPFAM" id="SSF58104">
    <property type="entry name" value="Methyl-accepting chemotaxis protein (MCP) signaling domain"/>
    <property type="match status" value="1"/>
</dbReference>
<evidence type="ECO:0000313" key="7">
    <source>
        <dbReference type="EMBL" id="SFN80589.1"/>
    </source>
</evidence>
<evidence type="ECO:0000313" key="8">
    <source>
        <dbReference type="Proteomes" id="UP000199236"/>
    </source>
</evidence>
<evidence type="ECO:0000256" key="5">
    <source>
        <dbReference type="SAM" id="Phobius"/>
    </source>
</evidence>
<dbReference type="InterPro" id="IPR004089">
    <property type="entry name" value="MCPsignal_dom"/>
</dbReference>
<dbReference type="PANTHER" id="PTHR32089:SF112">
    <property type="entry name" value="LYSOZYME-LIKE PROTEIN-RELATED"/>
    <property type="match status" value="1"/>
</dbReference>
<name>A0A1I5C0R5_9HYPH</name>
<feature type="transmembrane region" description="Helical" evidence="5">
    <location>
        <begin position="9"/>
        <end position="30"/>
    </location>
</feature>
<feature type="domain" description="Methyl-accepting transducer" evidence="6">
    <location>
        <begin position="411"/>
        <end position="633"/>
    </location>
</feature>
<evidence type="ECO:0000256" key="1">
    <source>
        <dbReference type="ARBA" id="ARBA00023224"/>
    </source>
</evidence>
<proteinExistence type="inferred from homology"/>
<accession>A0A1I5C0R5</accession>
<evidence type="ECO:0000259" key="6">
    <source>
        <dbReference type="PROSITE" id="PS50111"/>
    </source>
</evidence>
<reference evidence="7 8" key="1">
    <citation type="submission" date="2016-10" db="EMBL/GenBank/DDBJ databases">
        <authorList>
            <person name="de Groot N.N."/>
        </authorList>
    </citation>
    <scope>NUCLEOTIDE SEQUENCE [LARGE SCALE GENOMIC DNA]</scope>
    <source>
        <strain evidence="7 8">CGMCC 1.9157</strain>
    </source>
</reference>
<dbReference type="RefSeq" id="WP_090069152.1">
    <property type="nucleotide sequence ID" value="NZ_FOVR01000002.1"/>
</dbReference>
<comment type="similarity">
    <text evidence="2">Belongs to the methyl-accepting chemotaxis (MCP) protein family.</text>
</comment>
<keyword evidence="1 3" id="KW-0807">Transducer</keyword>
<feature type="region of interest" description="Disordered" evidence="4">
    <location>
        <begin position="415"/>
        <end position="439"/>
    </location>
</feature>
<dbReference type="InterPro" id="IPR013587">
    <property type="entry name" value="Nitrate/nitrite_sensing"/>
</dbReference>
<dbReference type="PANTHER" id="PTHR32089">
    <property type="entry name" value="METHYL-ACCEPTING CHEMOTAXIS PROTEIN MCPB"/>
    <property type="match status" value="1"/>
</dbReference>
<dbReference type="EMBL" id="FOVR01000002">
    <property type="protein sequence ID" value="SFN80589.1"/>
    <property type="molecule type" value="Genomic_DNA"/>
</dbReference>
<keyword evidence="8" id="KW-1185">Reference proteome</keyword>
<protein>
    <submittedName>
        <fullName evidence="7">Methyl-accepting chemotaxis protein (MCP) signalling domain-containing protein</fullName>
    </submittedName>
</protein>
<dbReference type="InterPro" id="IPR004090">
    <property type="entry name" value="Chemotax_Me-accpt_rcpt"/>
</dbReference>
<dbReference type="Pfam" id="PF00015">
    <property type="entry name" value="MCPsignal"/>
    <property type="match status" value="1"/>
</dbReference>
<evidence type="ECO:0000256" key="3">
    <source>
        <dbReference type="PROSITE-ProRule" id="PRU00284"/>
    </source>
</evidence>
<dbReference type="GO" id="GO:0016020">
    <property type="term" value="C:membrane"/>
    <property type="evidence" value="ECO:0007669"/>
    <property type="project" value="InterPro"/>
</dbReference>
<feature type="transmembrane region" description="Helical" evidence="5">
    <location>
        <begin position="294"/>
        <end position="316"/>
    </location>
</feature>
<keyword evidence="5" id="KW-0812">Transmembrane</keyword>
<dbReference type="GO" id="GO:0004888">
    <property type="term" value="F:transmembrane signaling receptor activity"/>
    <property type="evidence" value="ECO:0007669"/>
    <property type="project" value="InterPro"/>
</dbReference>
<sequence length="667" mass="70958">MRHLLLNRLLAAIVSIPVLAILGLGGFLSYQSYETYHQMKYATDLVALGNAGGQLSEGLPREVFASPSERSQKRQETDSLYDKVLGQFDAVGSSDPGLIEIQRELNAIRSNVTAFRAEIDKGNDSPVLGVKYLQPISALANKLMRRGASLIPDADLSNTLLAYFASQQIRDSHNMISSVVPPVFAANAANVPQISIILRGQLQEGYFAPIFEDNGPAASVAAYKAYRNGPDGENISRFFNQIIAHHEQLPEGIKGLWTEAAQAHDKITLQLTHDAFEASSALAANKLSNAHSNLLIYMIGTFVILLAAIGVSFFGLRALQRLIGDSETVLAELAKDKLEISIPYTSRNDAIGQMARSSELLRAALLRRRTLEADAREREDNALNERKAMMAQLADQFEHSVGGIVSEVSSSASQLHQTASELERSADQTSQQAGSVASSAEEAGANVSYVASAAEELEASIRDIKRLVDNSASQSNEGSGKAEDTRVIVGELQQAAIHIGDIVNLISGIAEQTNLLALNATIEAARAGEAGKGFSVVAAEVKELANQTSKATEEISQQINHIQLTTDQAVDAIGSISEIIGEISSSSGAIASAVEEQGHATGEIAQAVVNASSGTTHVSNSIQEVAQTATSTGSGATQVLAASQNLTNQARTLQEQMSQFLETVRAA</sequence>
<keyword evidence="5" id="KW-0472">Membrane</keyword>
<dbReference type="AlphaFoldDB" id="A0A1I5C0R5"/>
<dbReference type="Proteomes" id="UP000199236">
    <property type="component" value="Unassembled WGS sequence"/>
</dbReference>
<evidence type="ECO:0000256" key="4">
    <source>
        <dbReference type="SAM" id="MobiDB-lite"/>
    </source>
</evidence>
<dbReference type="SMART" id="SM00283">
    <property type="entry name" value="MA"/>
    <property type="match status" value="1"/>
</dbReference>